<dbReference type="Gene3D" id="2.20.28.10">
    <property type="match status" value="1"/>
</dbReference>
<dbReference type="Pfam" id="PF14599">
    <property type="entry name" value="zinc_ribbon_6"/>
    <property type="match status" value="1"/>
</dbReference>
<dbReference type="GO" id="GO:0006511">
    <property type="term" value="P:ubiquitin-dependent protein catabolic process"/>
    <property type="evidence" value="ECO:0007669"/>
    <property type="project" value="TreeGrafter"/>
</dbReference>
<dbReference type="GO" id="GO:0016567">
    <property type="term" value="P:protein ubiquitination"/>
    <property type="evidence" value="ECO:0007669"/>
    <property type="project" value="TreeGrafter"/>
</dbReference>
<dbReference type="InterPro" id="IPR037275">
    <property type="entry name" value="Znf_CTCHY_sf"/>
</dbReference>
<dbReference type="InterPro" id="IPR017921">
    <property type="entry name" value="Znf_CTCHY"/>
</dbReference>
<feature type="domain" description="CTCHY-type" evidence="8">
    <location>
        <begin position="100"/>
        <end position="163"/>
    </location>
</feature>
<keyword evidence="10" id="KW-1185">Reference proteome</keyword>
<protein>
    <submittedName>
        <fullName evidence="9">Zinc finger domain-containing protein</fullName>
    </submittedName>
</protein>
<proteinExistence type="predicted"/>
<keyword evidence="2 4" id="KW-0863">Zinc-finger</keyword>
<dbReference type="PROSITE" id="PS50089">
    <property type="entry name" value="ZF_RING_2"/>
    <property type="match status" value="1"/>
</dbReference>
<dbReference type="OrthoDB" id="411372at2759"/>
<dbReference type="PANTHER" id="PTHR21319:SF53">
    <property type="entry name" value="RING FINGER AND CHY ZINC FINGER DOMAIN-CONTAINING PROTEIN 1"/>
    <property type="match status" value="1"/>
</dbReference>
<dbReference type="InterPro" id="IPR037274">
    <property type="entry name" value="Znf_CHY_sf"/>
</dbReference>
<feature type="domain" description="CHY-type" evidence="7">
    <location>
        <begin position="23"/>
        <end position="98"/>
    </location>
</feature>
<dbReference type="InterPro" id="IPR001841">
    <property type="entry name" value="Znf_RING"/>
</dbReference>
<evidence type="ECO:0000256" key="5">
    <source>
        <dbReference type="SAM" id="MobiDB-lite"/>
    </source>
</evidence>
<evidence type="ECO:0000259" key="8">
    <source>
        <dbReference type="PROSITE" id="PS51270"/>
    </source>
</evidence>
<dbReference type="EMBL" id="CP031034">
    <property type="protein sequence ID" value="QDZ18488.1"/>
    <property type="molecule type" value="Genomic_DNA"/>
</dbReference>
<dbReference type="PANTHER" id="PTHR21319">
    <property type="entry name" value="RING FINGER AND CHY ZINC FINGER DOMAIN-CONTAINING PROTEIN 1"/>
    <property type="match status" value="1"/>
</dbReference>
<reference evidence="9 10" key="1">
    <citation type="submission" date="2018-07" db="EMBL/GenBank/DDBJ databases">
        <title>The complete nuclear genome of the prasinophyte Chloropicon primus (CCMP1205).</title>
        <authorList>
            <person name="Pombert J.-F."/>
            <person name="Otis C."/>
            <person name="Turmel M."/>
            <person name="Lemieux C."/>
        </authorList>
    </citation>
    <scope>NUCLEOTIDE SEQUENCE [LARGE SCALE GENOMIC DNA]</scope>
    <source>
        <strain evidence="9 10">CCMP1205</strain>
    </source>
</reference>
<dbReference type="Pfam" id="PF14634">
    <property type="entry name" value="zf-RING_5"/>
    <property type="match status" value="1"/>
</dbReference>
<dbReference type="GO" id="GO:0061630">
    <property type="term" value="F:ubiquitin protein ligase activity"/>
    <property type="evidence" value="ECO:0007669"/>
    <property type="project" value="TreeGrafter"/>
</dbReference>
<dbReference type="SUPFAM" id="SSF161245">
    <property type="entry name" value="Zinc hairpin stack"/>
    <property type="match status" value="1"/>
</dbReference>
<dbReference type="SUPFAM" id="SSF57850">
    <property type="entry name" value="RING/U-box"/>
    <property type="match status" value="1"/>
</dbReference>
<dbReference type="GO" id="GO:0008270">
    <property type="term" value="F:zinc ion binding"/>
    <property type="evidence" value="ECO:0007669"/>
    <property type="project" value="UniProtKB-KW"/>
</dbReference>
<dbReference type="InterPro" id="IPR013083">
    <property type="entry name" value="Znf_RING/FYVE/PHD"/>
</dbReference>
<dbReference type="AlphaFoldDB" id="A0A5B8MD39"/>
<organism evidence="9 10">
    <name type="scientific">Chloropicon primus</name>
    <dbReference type="NCBI Taxonomy" id="1764295"/>
    <lineage>
        <taxon>Eukaryota</taxon>
        <taxon>Viridiplantae</taxon>
        <taxon>Chlorophyta</taxon>
        <taxon>Chloropicophyceae</taxon>
        <taxon>Chloropicales</taxon>
        <taxon>Chloropicaceae</taxon>
        <taxon>Chloropicon</taxon>
    </lineage>
</organism>
<evidence type="ECO:0000313" key="10">
    <source>
        <dbReference type="Proteomes" id="UP000316726"/>
    </source>
</evidence>
<dbReference type="Gene3D" id="3.30.40.10">
    <property type="entry name" value="Zinc/RING finger domain, C3HC4 (zinc finger)"/>
    <property type="match status" value="1"/>
</dbReference>
<evidence type="ECO:0000313" key="9">
    <source>
        <dbReference type="EMBL" id="QDZ18488.1"/>
    </source>
</evidence>
<keyword evidence="1" id="KW-0479">Metal-binding</keyword>
<name>A0A5B8MD39_9CHLO</name>
<evidence type="ECO:0000256" key="2">
    <source>
        <dbReference type="ARBA" id="ARBA00022771"/>
    </source>
</evidence>
<dbReference type="PROSITE" id="PS51266">
    <property type="entry name" value="ZF_CHY"/>
    <property type="match status" value="1"/>
</dbReference>
<dbReference type="InterPro" id="IPR039512">
    <property type="entry name" value="RCHY1_zinc-ribbon"/>
</dbReference>
<sequence>MGEVDFVVDLDSSPPSSSASPPASTSSYGCRHYRRKCALVAPCCGEVFTCRLCHDEAKDTLEMGKRAHTMDRKAVTEVVCLVCNARQGVSNMCVECGAKFGEYYCEECRLFDDTDKGQYHCSACGICRVGGRENFFHCFTCGACFSVELREEHKCIERNLRGNCPICFEELFTSTKQITILNCGHPIHKRCFLQMRNQMLRSREPWQLLKANTCPTCSKSTCDLTGLWEQIDREVEAMPMPEEYRDTKVSIICNDCNERDDGVAFHILALKCSKCGSYNTRRV</sequence>
<dbReference type="STRING" id="1764295.A0A5B8MD39"/>
<dbReference type="Pfam" id="PF05495">
    <property type="entry name" value="zf-CHY"/>
    <property type="match status" value="1"/>
</dbReference>
<dbReference type="SUPFAM" id="SSF161219">
    <property type="entry name" value="CHY zinc finger-like"/>
    <property type="match status" value="1"/>
</dbReference>
<evidence type="ECO:0000259" key="7">
    <source>
        <dbReference type="PROSITE" id="PS51266"/>
    </source>
</evidence>
<feature type="region of interest" description="Disordered" evidence="5">
    <location>
        <begin position="1"/>
        <end position="29"/>
    </location>
</feature>
<dbReference type="PROSITE" id="PS51270">
    <property type="entry name" value="ZF_CTCHY"/>
    <property type="match status" value="1"/>
</dbReference>
<feature type="domain" description="RING-type" evidence="6">
    <location>
        <begin position="164"/>
        <end position="218"/>
    </location>
</feature>
<dbReference type="InterPro" id="IPR008913">
    <property type="entry name" value="Znf_CHY"/>
</dbReference>
<evidence type="ECO:0000256" key="1">
    <source>
        <dbReference type="ARBA" id="ARBA00022723"/>
    </source>
</evidence>
<dbReference type="Proteomes" id="UP000316726">
    <property type="component" value="Chromosome 1"/>
</dbReference>
<feature type="compositionally biased region" description="Low complexity" evidence="5">
    <location>
        <begin position="12"/>
        <end position="27"/>
    </location>
</feature>
<dbReference type="GO" id="GO:0005634">
    <property type="term" value="C:nucleus"/>
    <property type="evidence" value="ECO:0007669"/>
    <property type="project" value="TreeGrafter"/>
</dbReference>
<evidence type="ECO:0000259" key="6">
    <source>
        <dbReference type="PROSITE" id="PS50089"/>
    </source>
</evidence>
<gene>
    <name evidence="9" type="ORF">A3770_01p10060</name>
</gene>
<keyword evidence="3" id="KW-0862">Zinc</keyword>
<dbReference type="SMART" id="SM00184">
    <property type="entry name" value="RING"/>
    <property type="match status" value="1"/>
</dbReference>
<evidence type="ECO:0000256" key="3">
    <source>
        <dbReference type="ARBA" id="ARBA00022833"/>
    </source>
</evidence>
<evidence type="ECO:0000256" key="4">
    <source>
        <dbReference type="PROSITE-ProRule" id="PRU00601"/>
    </source>
</evidence>
<accession>A0A5B8MD39</accession>